<dbReference type="SMART" id="SM00354">
    <property type="entry name" value="HTH_LACI"/>
    <property type="match status" value="1"/>
</dbReference>
<accession>A0A9D1JZM4</accession>
<comment type="caution">
    <text evidence="6">The sequence shown here is derived from an EMBL/GenBank/DDBJ whole genome shotgun (WGS) entry which is preliminary data.</text>
</comment>
<evidence type="ECO:0000256" key="1">
    <source>
        <dbReference type="ARBA" id="ARBA00022491"/>
    </source>
</evidence>
<evidence type="ECO:0000259" key="5">
    <source>
        <dbReference type="PROSITE" id="PS50932"/>
    </source>
</evidence>
<gene>
    <name evidence="6" type="ORF">IAB51_06330</name>
</gene>
<dbReference type="InterPro" id="IPR000843">
    <property type="entry name" value="HTH_LacI"/>
</dbReference>
<dbReference type="SUPFAM" id="SSF53822">
    <property type="entry name" value="Periplasmic binding protein-like I"/>
    <property type="match status" value="1"/>
</dbReference>
<proteinExistence type="predicted"/>
<dbReference type="AlphaFoldDB" id="A0A9D1JZM4"/>
<keyword evidence="1" id="KW-0678">Repressor</keyword>
<name>A0A9D1JZM4_9FIRM</name>
<dbReference type="GO" id="GO:0000976">
    <property type="term" value="F:transcription cis-regulatory region binding"/>
    <property type="evidence" value="ECO:0007669"/>
    <property type="project" value="TreeGrafter"/>
</dbReference>
<organism evidence="6 7">
    <name type="scientific">Candidatus Merdivicinus excrementipullorum</name>
    <dbReference type="NCBI Taxonomy" id="2840867"/>
    <lineage>
        <taxon>Bacteria</taxon>
        <taxon>Bacillati</taxon>
        <taxon>Bacillota</taxon>
        <taxon>Clostridia</taxon>
        <taxon>Eubacteriales</taxon>
        <taxon>Oscillospiraceae</taxon>
        <taxon>Oscillospiraceae incertae sedis</taxon>
        <taxon>Candidatus Merdivicinus</taxon>
    </lineage>
</organism>
<evidence type="ECO:0000313" key="6">
    <source>
        <dbReference type="EMBL" id="HIS76415.1"/>
    </source>
</evidence>
<keyword evidence="2" id="KW-0805">Transcription regulation</keyword>
<feature type="domain" description="HTH lacI-type" evidence="5">
    <location>
        <begin position="1"/>
        <end position="38"/>
    </location>
</feature>
<evidence type="ECO:0000256" key="3">
    <source>
        <dbReference type="ARBA" id="ARBA00023125"/>
    </source>
</evidence>
<dbReference type="PROSITE" id="PS50932">
    <property type="entry name" value="HTH_LACI_2"/>
    <property type="match status" value="1"/>
</dbReference>
<dbReference type="Pfam" id="PF13377">
    <property type="entry name" value="Peripla_BP_3"/>
    <property type="match status" value="1"/>
</dbReference>
<dbReference type="InterPro" id="IPR028082">
    <property type="entry name" value="Peripla_BP_I"/>
</dbReference>
<evidence type="ECO:0000256" key="2">
    <source>
        <dbReference type="ARBA" id="ARBA00023015"/>
    </source>
</evidence>
<dbReference type="PANTHER" id="PTHR30146">
    <property type="entry name" value="LACI-RELATED TRANSCRIPTIONAL REPRESSOR"/>
    <property type="match status" value="1"/>
</dbReference>
<reference evidence="6" key="1">
    <citation type="submission" date="2020-10" db="EMBL/GenBank/DDBJ databases">
        <authorList>
            <person name="Gilroy R."/>
        </authorList>
    </citation>
    <scope>NUCLEOTIDE SEQUENCE</scope>
    <source>
        <strain evidence="6">CHK199-13235</strain>
    </source>
</reference>
<protein>
    <submittedName>
        <fullName evidence="6">LacI family DNA-binding transcriptional regulator</fullName>
    </submittedName>
</protein>
<reference evidence="6" key="2">
    <citation type="journal article" date="2021" name="PeerJ">
        <title>Extensive microbial diversity within the chicken gut microbiome revealed by metagenomics and culture.</title>
        <authorList>
            <person name="Gilroy R."/>
            <person name="Ravi A."/>
            <person name="Getino M."/>
            <person name="Pursley I."/>
            <person name="Horton D.L."/>
            <person name="Alikhan N.F."/>
            <person name="Baker D."/>
            <person name="Gharbi K."/>
            <person name="Hall N."/>
            <person name="Watson M."/>
            <person name="Adriaenssens E.M."/>
            <person name="Foster-Nyarko E."/>
            <person name="Jarju S."/>
            <person name="Secka A."/>
            <person name="Antonio M."/>
            <person name="Oren A."/>
            <person name="Chaudhuri R.R."/>
            <person name="La Ragione R."/>
            <person name="Hildebrand F."/>
            <person name="Pallen M.J."/>
        </authorList>
    </citation>
    <scope>NUCLEOTIDE SEQUENCE</scope>
    <source>
        <strain evidence="6">CHK199-13235</strain>
    </source>
</reference>
<dbReference type="CDD" id="cd06267">
    <property type="entry name" value="PBP1_LacI_sugar_binding-like"/>
    <property type="match status" value="1"/>
</dbReference>
<dbReference type="PANTHER" id="PTHR30146:SF148">
    <property type="entry name" value="HTH-TYPE TRANSCRIPTIONAL REPRESSOR PURR-RELATED"/>
    <property type="match status" value="1"/>
</dbReference>
<dbReference type="Gene3D" id="1.10.260.40">
    <property type="entry name" value="lambda repressor-like DNA-binding domains"/>
    <property type="match status" value="1"/>
</dbReference>
<dbReference type="GO" id="GO:0003700">
    <property type="term" value="F:DNA-binding transcription factor activity"/>
    <property type="evidence" value="ECO:0007669"/>
    <property type="project" value="TreeGrafter"/>
</dbReference>
<dbReference type="InterPro" id="IPR010982">
    <property type="entry name" value="Lambda_DNA-bd_dom_sf"/>
</dbReference>
<dbReference type="EMBL" id="DVJP01000041">
    <property type="protein sequence ID" value="HIS76415.1"/>
    <property type="molecule type" value="Genomic_DNA"/>
</dbReference>
<dbReference type="InterPro" id="IPR046335">
    <property type="entry name" value="LacI/GalR-like_sensor"/>
</dbReference>
<dbReference type="Gene3D" id="3.40.50.2300">
    <property type="match status" value="2"/>
</dbReference>
<evidence type="ECO:0000256" key="4">
    <source>
        <dbReference type="ARBA" id="ARBA00023163"/>
    </source>
</evidence>
<sequence>MSKHINGIPVKEANRVRIDAAIAELGYQVNAAARALKTRRSMTVGILLDSLSNLFYTSVISEIEELLMGEGYTAILFETKDSLERAKQGLELFSAKSVDGVFYFSSHCLPEVLSECRRLEIPAVVVDSILPDYPDVDFVMTENAQAAFSAVQSLMEKGHRKIAVITGSEIHFSANERLRGYYNALHSRDIPIREEWVLRDDYNLDGGFRCVKRLLKAPDRPTALLICNYFMAMGAVMALNEENVRVPEELSIISFDEIAWAKAVKPRLTTVNQQAGLIAGQAVRLLLARIRREKQEGQAVLVPTCQVERESVLPIHEKGAQV</sequence>
<keyword evidence="3 6" id="KW-0238">DNA-binding</keyword>
<dbReference type="Proteomes" id="UP000824002">
    <property type="component" value="Unassembled WGS sequence"/>
</dbReference>
<keyword evidence="4" id="KW-0804">Transcription</keyword>
<evidence type="ECO:0000313" key="7">
    <source>
        <dbReference type="Proteomes" id="UP000824002"/>
    </source>
</evidence>